<feature type="domain" description="Peptidase S9 prolyl oligopeptidase catalytic" evidence="4">
    <location>
        <begin position="290"/>
        <end position="357"/>
    </location>
</feature>
<dbReference type="RefSeq" id="WP_307174430.1">
    <property type="nucleotide sequence ID" value="NZ_JAUSYP010000001.1"/>
</dbReference>
<feature type="domain" description="PET hydrolase/cutinase-like" evidence="5">
    <location>
        <begin position="516"/>
        <end position="760"/>
    </location>
</feature>
<evidence type="ECO:0000256" key="1">
    <source>
        <dbReference type="ARBA" id="ARBA00022729"/>
    </source>
</evidence>
<proteinExistence type="predicted"/>
<name>A0ABU0QJK3_9ACTN</name>
<evidence type="ECO:0000256" key="3">
    <source>
        <dbReference type="SAM" id="SignalP"/>
    </source>
</evidence>
<feature type="compositionally biased region" description="Basic and acidic residues" evidence="2">
    <location>
        <begin position="423"/>
        <end position="433"/>
    </location>
</feature>
<dbReference type="Gene3D" id="3.40.50.1820">
    <property type="entry name" value="alpha/beta hydrolase"/>
    <property type="match status" value="2"/>
</dbReference>
<accession>A0ABU0QJK3</accession>
<dbReference type="PANTHER" id="PTHR43037:SF1">
    <property type="entry name" value="BLL1128 PROTEIN"/>
    <property type="match status" value="1"/>
</dbReference>
<dbReference type="Gene3D" id="2.60.40.2180">
    <property type="match status" value="1"/>
</dbReference>
<dbReference type="InterPro" id="IPR050955">
    <property type="entry name" value="Plant_Biomass_Hydrol_Est"/>
</dbReference>
<dbReference type="InterPro" id="IPR041127">
    <property type="entry name" value="PET_hydrolase/cutinase-like"/>
</dbReference>
<dbReference type="SUPFAM" id="SSF53474">
    <property type="entry name" value="alpha/beta-Hydrolases"/>
    <property type="match status" value="2"/>
</dbReference>
<gene>
    <name evidence="7" type="ORF">QF034_001793</name>
</gene>
<dbReference type="EMBL" id="JAUSYP010000001">
    <property type="protein sequence ID" value="MDQ0747562.1"/>
    <property type="molecule type" value="Genomic_DNA"/>
</dbReference>
<reference evidence="7 8" key="1">
    <citation type="submission" date="2023-07" db="EMBL/GenBank/DDBJ databases">
        <title>Comparative genomics of wheat-associated soil bacteria to identify genetic determinants of phenazine resistance.</title>
        <authorList>
            <person name="Mouncey N."/>
        </authorList>
    </citation>
    <scope>NUCLEOTIDE SEQUENCE [LARGE SCALE GENOMIC DNA]</scope>
    <source>
        <strain evidence="7 8">B3I12</strain>
    </source>
</reference>
<evidence type="ECO:0000256" key="2">
    <source>
        <dbReference type="SAM" id="MobiDB-lite"/>
    </source>
</evidence>
<keyword evidence="1 3" id="KW-0732">Signal</keyword>
<dbReference type="Proteomes" id="UP001232755">
    <property type="component" value="Unassembled WGS sequence"/>
</dbReference>
<feature type="domain" description="Esterase Ig-like N-terminal" evidence="6">
    <location>
        <begin position="46"/>
        <end position="162"/>
    </location>
</feature>
<protein>
    <submittedName>
        <fullName evidence="7">Peptidase</fullName>
    </submittedName>
</protein>
<keyword evidence="8" id="KW-1185">Reference proteome</keyword>
<feature type="signal peptide" evidence="3">
    <location>
        <begin position="1"/>
        <end position="28"/>
    </location>
</feature>
<feature type="chain" id="PRO_5047453990" evidence="3">
    <location>
        <begin position="29"/>
        <end position="773"/>
    </location>
</feature>
<dbReference type="InterPro" id="IPR029058">
    <property type="entry name" value="AB_hydrolase_fold"/>
</dbReference>
<dbReference type="Pfam" id="PF00326">
    <property type="entry name" value="Peptidase_S9"/>
    <property type="match status" value="1"/>
</dbReference>
<dbReference type="Pfam" id="PF12740">
    <property type="entry name" value="PETase"/>
    <property type="match status" value="1"/>
</dbReference>
<evidence type="ECO:0000259" key="4">
    <source>
        <dbReference type="Pfam" id="PF00326"/>
    </source>
</evidence>
<feature type="region of interest" description="Disordered" evidence="2">
    <location>
        <begin position="389"/>
        <end position="450"/>
    </location>
</feature>
<dbReference type="InterPro" id="IPR006311">
    <property type="entry name" value="TAT_signal"/>
</dbReference>
<evidence type="ECO:0000313" key="7">
    <source>
        <dbReference type="EMBL" id="MDQ0747562.1"/>
    </source>
</evidence>
<dbReference type="PROSITE" id="PS51318">
    <property type="entry name" value="TAT"/>
    <property type="match status" value="1"/>
</dbReference>
<evidence type="ECO:0000259" key="5">
    <source>
        <dbReference type="Pfam" id="PF12740"/>
    </source>
</evidence>
<dbReference type="Pfam" id="PF18435">
    <property type="entry name" value="EstA_Ig_like"/>
    <property type="match status" value="1"/>
</dbReference>
<comment type="caution">
    <text evidence="7">The sequence shown here is derived from an EMBL/GenBank/DDBJ whole genome shotgun (WGS) entry which is preliminary data.</text>
</comment>
<dbReference type="PANTHER" id="PTHR43037">
    <property type="entry name" value="UNNAMED PRODUCT-RELATED"/>
    <property type="match status" value="1"/>
</dbReference>
<sequence>MRSIPRRTVLAVTAGAVAAPAVSTSATAAPSEGRQAASGLNPVLRTDLLTQVTPRNNWLVTAVAIQYAHRIDLPGGTVPPTAFQVQATVGGRTAARTVTRVYSNTSAEVDDRSRPGRPGDRLIVELDPNDSNARAVGTTDPLPLDRAYSVRQVADVRTPAGEPVLEAGPFAHRNDDVITPVVDDFTAGSFTDSAGFELDFRLYRPAGFLRNPRSRTRYPLVVTLHGGGEVADNNMTQLTSNRVAVTFAEPERQRRDPAFVLSPQIPLPRPMDGPDGTDWTDAKVQAALIELIDTFVREHAGHVDTDRLYLVGLSSGGRGIYSLLAERPEMFAAALPTAGWGDAATMDRITHIPIWADHSVDDPVVPYREGRFGNPGTWTLMNALESAGAGHPWGVGQRPAEGTVRGPVTGPPAAGPGHAQPRPVHELHGRNDTGEPPSVLGPDVRERRGHRLALRTVPLALHGGRAMRPCSRSTRTSAPLSTRSRPLTALIALATSIGLALTLLTATAAPAAAAGIPGPTTASLEAADGPLTTATYTVPRPSGYGSGTVTYPTARGSYPGVVLMPGYQGTQENLKWLAPRLASWGFVVINVGTKTLTDDPESRGRQISAAGTQLLALGKAPRNPLSGKLNGTLGAAGHSMGGGGVMAALRDDPRFRAGVPTAPYHPNGNFASVTEPTFFLTCQSDPVAHGDTFAVPWYTSMSRAEKLYIEVPGDHLCPMTGYGDKAKQGKWIVSFFSLWLRADTRFGPFLCGPARDADKNNTALVTRWMDTCR</sequence>
<organism evidence="7 8">
    <name type="scientific">Streptomyces africanus</name>
    <dbReference type="NCBI Taxonomy" id="231024"/>
    <lineage>
        <taxon>Bacteria</taxon>
        <taxon>Bacillati</taxon>
        <taxon>Actinomycetota</taxon>
        <taxon>Actinomycetes</taxon>
        <taxon>Kitasatosporales</taxon>
        <taxon>Streptomycetaceae</taxon>
        <taxon>Streptomyces</taxon>
    </lineage>
</organism>
<dbReference type="InterPro" id="IPR001375">
    <property type="entry name" value="Peptidase_S9_cat"/>
</dbReference>
<evidence type="ECO:0000259" key="6">
    <source>
        <dbReference type="Pfam" id="PF18435"/>
    </source>
</evidence>
<dbReference type="InterPro" id="IPR041172">
    <property type="entry name" value="EstA_Ig-like_N"/>
</dbReference>
<evidence type="ECO:0000313" key="8">
    <source>
        <dbReference type="Proteomes" id="UP001232755"/>
    </source>
</evidence>